<proteinExistence type="predicted"/>
<dbReference type="PANTHER" id="PTHR46182">
    <property type="entry name" value="FI19480P1"/>
    <property type="match status" value="1"/>
</dbReference>
<dbReference type="GO" id="GO:0005975">
    <property type="term" value="P:carbohydrate metabolic process"/>
    <property type="evidence" value="ECO:0007669"/>
    <property type="project" value="UniProtKB-ARBA"/>
</dbReference>
<dbReference type="GO" id="GO:0016020">
    <property type="term" value="C:membrane"/>
    <property type="evidence" value="ECO:0007669"/>
    <property type="project" value="TreeGrafter"/>
</dbReference>
<dbReference type="PROSITE" id="PS50194">
    <property type="entry name" value="FILAMIN_REPEAT"/>
    <property type="match status" value="1"/>
</dbReference>
<dbReference type="InterPro" id="IPR022409">
    <property type="entry name" value="PKD/Chitinase_dom"/>
</dbReference>
<dbReference type="SMART" id="SM00089">
    <property type="entry name" value="PKD"/>
    <property type="match status" value="1"/>
</dbReference>
<accession>A0A7W7M4W0</accession>
<evidence type="ECO:0000313" key="4">
    <source>
        <dbReference type="Proteomes" id="UP000546162"/>
    </source>
</evidence>
<feature type="signal peptide" evidence="1">
    <location>
        <begin position="1"/>
        <end position="28"/>
    </location>
</feature>
<evidence type="ECO:0000313" key="3">
    <source>
        <dbReference type="EMBL" id="MBB4737104.1"/>
    </source>
</evidence>
<dbReference type="InterPro" id="IPR035986">
    <property type="entry name" value="PKD_dom_sf"/>
</dbReference>
<dbReference type="PANTHER" id="PTHR46182:SF2">
    <property type="entry name" value="FI19480P1"/>
    <property type="match status" value="1"/>
</dbReference>
<reference evidence="3 4" key="1">
    <citation type="submission" date="2020-08" db="EMBL/GenBank/DDBJ databases">
        <title>Sequencing the genomes of 1000 actinobacteria strains.</title>
        <authorList>
            <person name="Klenk H.-P."/>
        </authorList>
    </citation>
    <scope>NUCLEOTIDE SEQUENCE [LARGE SCALE GENOMIC DNA]</scope>
    <source>
        <strain evidence="3 4">DSM 45809</strain>
    </source>
</reference>
<dbReference type="InterPro" id="IPR017868">
    <property type="entry name" value="Filamin/ABP280_repeat-like"/>
</dbReference>
<dbReference type="InterPro" id="IPR029865">
    <property type="entry name" value="KIAA0319-like"/>
</dbReference>
<dbReference type="InterPro" id="IPR013783">
    <property type="entry name" value="Ig-like_fold"/>
</dbReference>
<gene>
    <name evidence="3" type="ORF">BJY16_000563</name>
</gene>
<protein>
    <recommendedName>
        <fullName evidence="2">PKD/Chitinase domain-containing protein</fullName>
    </recommendedName>
</protein>
<comment type="caution">
    <text evidence="3">The sequence shown here is derived from an EMBL/GenBank/DDBJ whole genome shotgun (WGS) entry which is preliminary data.</text>
</comment>
<dbReference type="Proteomes" id="UP000546162">
    <property type="component" value="Unassembled WGS sequence"/>
</dbReference>
<dbReference type="EMBL" id="JACHNB010000001">
    <property type="protein sequence ID" value="MBB4737104.1"/>
    <property type="molecule type" value="Genomic_DNA"/>
</dbReference>
<keyword evidence="1" id="KW-0732">Signal</keyword>
<dbReference type="AlphaFoldDB" id="A0A7W7M4W0"/>
<evidence type="ECO:0000256" key="1">
    <source>
        <dbReference type="SAM" id="SignalP"/>
    </source>
</evidence>
<feature type="chain" id="PRO_5038809784" description="PKD/Chitinase domain-containing protein" evidence="1">
    <location>
        <begin position="29"/>
        <end position="709"/>
    </location>
</feature>
<dbReference type="SUPFAM" id="SSF49299">
    <property type="entry name" value="PKD domain"/>
    <property type="match status" value="1"/>
</dbReference>
<dbReference type="RefSeq" id="WP_185037557.1">
    <property type="nucleotide sequence ID" value="NZ_BAABFG010000005.1"/>
</dbReference>
<dbReference type="GO" id="GO:0031410">
    <property type="term" value="C:cytoplasmic vesicle"/>
    <property type="evidence" value="ECO:0007669"/>
    <property type="project" value="TreeGrafter"/>
</dbReference>
<organism evidence="3 4">
    <name type="scientific">Actinoplanes octamycinicus</name>
    <dbReference type="NCBI Taxonomy" id="135948"/>
    <lineage>
        <taxon>Bacteria</taxon>
        <taxon>Bacillati</taxon>
        <taxon>Actinomycetota</taxon>
        <taxon>Actinomycetes</taxon>
        <taxon>Micromonosporales</taxon>
        <taxon>Micromonosporaceae</taxon>
        <taxon>Actinoplanes</taxon>
    </lineage>
</organism>
<dbReference type="Gene3D" id="2.60.40.10">
    <property type="entry name" value="Immunoglobulins"/>
    <property type="match status" value="2"/>
</dbReference>
<keyword evidence="4" id="KW-1185">Reference proteome</keyword>
<evidence type="ECO:0000259" key="2">
    <source>
        <dbReference type="SMART" id="SM00089"/>
    </source>
</evidence>
<dbReference type="Pfam" id="PF22352">
    <property type="entry name" value="K319L-like_PKD"/>
    <property type="match status" value="2"/>
</dbReference>
<dbReference type="CDD" id="cd00146">
    <property type="entry name" value="PKD"/>
    <property type="match status" value="1"/>
</dbReference>
<feature type="domain" description="PKD/Chitinase" evidence="2">
    <location>
        <begin position="434"/>
        <end position="518"/>
    </location>
</feature>
<sequence>MKTHLVRWSVTAGITLAVVAPLAGSAAATVITPDNPRNGRLTQVGPLAEHGFPSWYRDSTGARLEACTTLDDPLCSTLPDEVPNPDLPVSYPDNFPGEFFYQLAGAEVTLTDGTQATIGMDLEGAWAAEEVRDGDQMVFGRVRIRFDAAEGRRFRITHPYGIDDLTATDKGVRMTEDIGTTPGAFGQAMNSRIGPFLKWDPAVAPAAPAGYTGDPGVDHKVVGSPYGTNFVRIEELNPATGATLAQLGFTDVFSVQGRYATNAGVDVDQATYTTGSDGNGVVEVYATSEPGQAIEIVANAALGLHGTPLRSSGNGHYYGRFPLTGPLPADPVIEVVNASDRPVAKKTRKLVDVVQVTKAEYDADAQTLTVAAASSDRDATPGVLSVTGYGPITGQPFTGVLAPPAAITVTSSAGGTATASLVGSGGVFGPDKPIAGATADRTSVVNQVVKLDGTGSAGEIDSYRWTQTGGPAVTLTGDSTASASFVPAQPGTYAFQLVVTGPGGPSLPATVEVTVGEAATPVAEAGPDQTVVRGKTVTLDGSASTGVETYSWKQVSGPAVTLAGAASAKPSFTYPAQVLPASPGPNAGYVYTNDPVVLELTTTNPSGVTTDRVTVRPAAESFPGGITVRYRTGNNEWRISGTSSLIAGQRITAVLGDTLTGRVIGTAAMDATGAFSIRVTGPAPGAVRTISLVTTTGGVILAQAVTVTN</sequence>
<name>A0A7W7M4W0_9ACTN</name>